<dbReference type="GO" id="GO:0005524">
    <property type="term" value="F:ATP binding"/>
    <property type="evidence" value="ECO:0007669"/>
    <property type="project" value="UniProtKB-UniRule"/>
</dbReference>
<dbReference type="Proteomes" id="UP000243799">
    <property type="component" value="Unassembled WGS sequence"/>
</dbReference>
<dbReference type="InterPro" id="IPR040570">
    <property type="entry name" value="LAL_C2"/>
</dbReference>
<dbReference type="EMBL" id="FOKG01000011">
    <property type="protein sequence ID" value="SFB43999.1"/>
    <property type="molecule type" value="Genomic_DNA"/>
</dbReference>
<evidence type="ECO:0000256" key="3">
    <source>
        <dbReference type="ARBA" id="ARBA00022840"/>
    </source>
</evidence>
<reference evidence="7" key="1">
    <citation type="submission" date="2016-10" db="EMBL/GenBank/DDBJ databases">
        <authorList>
            <person name="Varghese N."/>
            <person name="Submissions S."/>
        </authorList>
    </citation>
    <scope>NUCLEOTIDE SEQUENCE [LARGE SCALE GENOMIC DNA]</scope>
    <source>
        <strain evidence="7">CGMCC 4.3568</strain>
    </source>
</reference>
<evidence type="ECO:0000256" key="2">
    <source>
        <dbReference type="ARBA" id="ARBA00022741"/>
    </source>
</evidence>
<feature type="domain" description="ATP-grasp" evidence="5">
    <location>
        <begin position="121"/>
        <end position="337"/>
    </location>
</feature>
<evidence type="ECO:0000256" key="1">
    <source>
        <dbReference type="ARBA" id="ARBA00022598"/>
    </source>
</evidence>
<keyword evidence="2 4" id="KW-0547">Nucleotide-binding</keyword>
<dbReference type="Pfam" id="PF13535">
    <property type="entry name" value="ATP-grasp_4"/>
    <property type="match status" value="1"/>
</dbReference>
<dbReference type="PANTHER" id="PTHR43585:SF2">
    <property type="entry name" value="ATP-GRASP ENZYME FSQD"/>
    <property type="match status" value="1"/>
</dbReference>
<dbReference type="AlphaFoldDB" id="A0A1I1B0W9"/>
<proteinExistence type="predicted"/>
<dbReference type="InterPro" id="IPR011761">
    <property type="entry name" value="ATP-grasp"/>
</dbReference>
<keyword evidence="1" id="KW-0436">Ligase</keyword>
<dbReference type="SUPFAM" id="SSF56059">
    <property type="entry name" value="Glutathione synthetase ATP-binding domain-like"/>
    <property type="match status" value="1"/>
</dbReference>
<organism evidence="6 7">
    <name type="scientific">Amycolatopsis marina</name>
    <dbReference type="NCBI Taxonomy" id="490629"/>
    <lineage>
        <taxon>Bacteria</taxon>
        <taxon>Bacillati</taxon>
        <taxon>Actinomycetota</taxon>
        <taxon>Actinomycetes</taxon>
        <taxon>Pseudonocardiales</taxon>
        <taxon>Pseudonocardiaceae</taxon>
        <taxon>Amycolatopsis</taxon>
    </lineage>
</organism>
<name>A0A1I1B0W9_9PSEU</name>
<dbReference type="InterPro" id="IPR052032">
    <property type="entry name" value="ATP-dep_AA_Ligase"/>
</dbReference>
<keyword evidence="3 4" id="KW-0067">ATP-binding</keyword>
<evidence type="ECO:0000313" key="6">
    <source>
        <dbReference type="EMBL" id="SFB43999.1"/>
    </source>
</evidence>
<dbReference type="Gene3D" id="3.30.470.20">
    <property type="entry name" value="ATP-grasp fold, B domain"/>
    <property type="match status" value="1"/>
</dbReference>
<evidence type="ECO:0000313" key="7">
    <source>
        <dbReference type="Proteomes" id="UP000243799"/>
    </source>
</evidence>
<dbReference type="PANTHER" id="PTHR43585">
    <property type="entry name" value="FUMIPYRROLE BIOSYNTHESIS PROTEIN C"/>
    <property type="match status" value="1"/>
</dbReference>
<accession>A0A1I1B0W9</accession>
<dbReference type="Pfam" id="PF18603">
    <property type="entry name" value="LAL_C2"/>
    <property type="match status" value="1"/>
</dbReference>
<dbReference type="GO" id="GO:0016874">
    <property type="term" value="F:ligase activity"/>
    <property type="evidence" value="ECO:0007669"/>
    <property type="project" value="UniProtKB-KW"/>
</dbReference>
<gene>
    <name evidence="6" type="ORF">SAMN05216266_111155</name>
</gene>
<dbReference type="GO" id="GO:0046872">
    <property type="term" value="F:metal ion binding"/>
    <property type="evidence" value="ECO:0007669"/>
    <property type="project" value="InterPro"/>
</dbReference>
<protein>
    <submittedName>
        <fullName evidence="6">ATP-grasp domain-containing protein</fullName>
    </submittedName>
</protein>
<dbReference type="RefSeq" id="WP_091674631.1">
    <property type="nucleotide sequence ID" value="NZ_FOKG01000011.1"/>
</dbReference>
<dbReference type="STRING" id="490629.SAMN05216266_111155"/>
<keyword evidence="7" id="KW-1185">Reference proteome</keyword>
<sequence length="435" mass="46001">MTGWERTACVVRETHGHWIRQVTDALRSAGLGVVLISPPVTAEERVELAGLAEDVWVVQDVRDADAVAKTILDHTGGVAPAGVLTAAEGVIAATARVGELLGTARCPADVFVLAHNKFAVREMLAGAGLPGPRFAAIGDAAQAGAVAAEVGLPAIVKPVNGAASNLVRTVHTVGELVEAYRLLAERLPASPDARYHRPVEGRPGTRSIDPTTVFLVEGLLRGQEYAIDVLVRDGTAEPVELVGKPLIDERKFELGMCCPPLELTDERAKLITSAAVDAVRALGLDNTCAHVEVIDDELTGPTIVEVNGGRPVGGATAELLRLRTGVDMFAEMVSLALGTPPPQRDGATIPVPLGELILYPSGTGRLVRVHGLDELEELPEVISVVTTVTPGQWLSDEQEVYAVNVFVAGFGDHEELAALYADASRLIRFELEELP</sequence>
<evidence type="ECO:0000256" key="4">
    <source>
        <dbReference type="PROSITE-ProRule" id="PRU00409"/>
    </source>
</evidence>
<dbReference type="PROSITE" id="PS50975">
    <property type="entry name" value="ATP_GRASP"/>
    <property type="match status" value="1"/>
</dbReference>
<evidence type="ECO:0000259" key="5">
    <source>
        <dbReference type="PROSITE" id="PS50975"/>
    </source>
</evidence>
<dbReference type="OrthoDB" id="3596536at2"/>